<evidence type="ECO:0000256" key="1">
    <source>
        <dbReference type="ARBA" id="ARBA00004572"/>
    </source>
</evidence>
<keyword evidence="7" id="KW-0802">TPR repeat</keyword>
<evidence type="ECO:0000256" key="9">
    <source>
        <dbReference type="ARBA" id="ARBA00023128"/>
    </source>
</evidence>
<keyword evidence="9 12" id="KW-0496">Mitochondrion</keyword>
<evidence type="ECO:0000256" key="3">
    <source>
        <dbReference type="ARBA" id="ARBA00014314"/>
    </source>
</evidence>
<dbReference type="GO" id="GO:0016559">
    <property type="term" value="P:peroxisome fission"/>
    <property type="evidence" value="ECO:0007669"/>
    <property type="project" value="TreeGrafter"/>
</dbReference>
<dbReference type="FunFam" id="1.25.40.10:FF:000179">
    <property type="entry name" value="Mitochondrial fission 1 protein"/>
    <property type="match status" value="1"/>
</dbReference>
<dbReference type="AlphaFoldDB" id="A0A8H3VRU4"/>
<evidence type="ECO:0000256" key="10">
    <source>
        <dbReference type="ARBA" id="ARBA00023136"/>
    </source>
</evidence>
<dbReference type="Pfam" id="PF14852">
    <property type="entry name" value="Fis1_TPR_N"/>
    <property type="match status" value="1"/>
</dbReference>
<name>A0A8H3VRU4_VENIN</name>
<comment type="domain">
    <text evidence="12">The C-terminus is required for mitochondrial localization, while the N-terminus is necessary for mitochondrial fission.</text>
</comment>
<gene>
    <name evidence="13" type="ORF">EG327_010852</name>
</gene>
<dbReference type="GO" id="GO:0005778">
    <property type="term" value="C:peroxisomal membrane"/>
    <property type="evidence" value="ECO:0007669"/>
    <property type="project" value="TreeGrafter"/>
</dbReference>
<dbReference type="InterPro" id="IPR033745">
    <property type="entry name" value="Fis1_cytosol"/>
</dbReference>
<evidence type="ECO:0000256" key="11">
    <source>
        <dbReference type="ARBA" id="ARBA00025016"/>
    </source>
</evidence>
<comment type="caution">
    <text evidence="13">The sequence shown here is derived from an EMBL/GenBank/DDBJ whole genome shotgun (WGS) entry which is preliminary data.</text>
</comment>
<protein>
    <recommendedName>
        <fullName evidence="3 12">Mitochondrial fission 1 protein</fullName>
    </recommendedName>
</protein>
<dbReference type="InterPro" id="IPR016543">
    <property type="entry name" value="Fis1"/>
</dbReference>
<proteinExistence type="inferred from homology"/>
<dbReference type="PANTHER" id="PTHR13247">
    <property type="entry name" value="TETRATRICOPEPTIDE REPEAT PROTEIN 11 TPR REPEAT PROTEIN 11"/>
    <property type="match status" value="1"/>
</dbReference>
<evidence type="ECO:0000256" key="7">
    <source>
        <dbReference type="ARBA" id="ARBA00022803"/>
    </source>
</evidence>
<keyword evidence="8" id="KW-1133">Transmembrane helix</keyword>
<evidence type="ECO:0000256" key="6">
    <source>
        <dbReference type="ARBA" id="ARBA00022787"/>
    </source>
</evidence>
<dbReference type="SUPFAM" id="SSF48452">
    <property type="entry name" value="TPR-like"/>
    <property type="match status" value="1"/>
</dbReference>
<dbReference type="InterPro" id="IPR011990">
    <property type="entry name" value="TPR-like_helical_dom_sf"/>
</dbReference>
<comment type="subcellular location">
    <subcellularLocation>
        <location evidence="1">Mitochondrion outer membrane</location>
        <topology evidence="1">Single-pass membrane protein</topology>
    </subcellularLocation>
</comment>
<reference evidence="13 14" key="1">
    <citation type="submission" date="2019-07" db="EMBL/GenBank/DDBJ databases">
        <title>Venturia inaequalis Genome Resource.</title>
        <authorList>
            <person name="Lichtner F.J."/>
        </authorList>
    </citation>
    <scope>NUCLEOTIDE SEQUENCE [LARGE SCALE GENOMIC DNA]</scope>
    <source>
        <strain evidence="13 14">DMI_063113</strain>
    </source>
</reference>
<evidence type="ECO:0000256" key="2">
    <source>
        <dbReference type="ARBA" id="ARBA00008937"/>
    </source>
</evidence>
<keyword evidence="10 12" id="KW-0472">Membrane</keyword>
<evidence type="ECO:0000313" key="13">
    <source>
        <dbReference type="EMBL" id="KAE9991833.1"/>
    </source>
</evidence>
<keyword evidence="5" id="KW-0677">Repeat</keyword>
<dbReference type="PANTHER" id="PTHR13247:SF0">
    <property type="entry name" value="MITOCHONDRIAL FISSION 1 PROTEIN"/>
    <property type="match status" value="1"/>
</dbReference>
<keyword evidence="14" id="KW-1185">Reference proteome</keyword>
<organism evidence="13 14">
    <name type="scientific">Venturia inaequalis</name>
    <name type="common">Apple scab fungus</name>
    <dbReference type="NCBI Taxonomy" id="5025"/>
    <lineage>
        <taxon>Eukaryota</taxon>
        <taxon>Fungi</taxon>
        <taxon>Dikarya</taxon>
        <taxon>Ascomycota</taxon>
        <taxon>Pezizomycotina</taxon>
        <taxon>Dothideomycetes</taxon>
        <taxon>Pleosporomycetidae</taxon>
        <taxon>Venturiales</taxon>
        <taxon>Venturiaceae</taxon>
        <taxon>Venturia</taxon>
    </lineage>
</organism>
<comment type="similarity">
    <text evidence="2 12">Belongs to the FIS1 family.</text>
</comment>
<sequence length="173" mass="19176">MSASLPYAADAESPLKPAELQVLRAQYEKEGEYVSIQTKFNYAWGLIKSDARSEQQAGVTLLSDIFRASPDRRRECLYYLALGNYKLGNYAEARRYNELLLQIEPANLQAASLQGLVEERVQREGLVGVAIVGGIAVAAGVLGIQIGSERHIWDTGFAWHGVKADTIFMNERL</sequence>
<evidence type="ECO:0000313" key="14">
    <source>
        <dbReference type="Proteomes" id="UP000490939"/>
    </source>
</evidence>
<keyword evidence="4" id="KW-0812">Transmembrane</keyword>
<comment type="function">
    <text evidence="11">Has a role in mitochondrial fission. Has a role in outer membrane fission but not matrix separation.</text>
</comment>
<evidence type="ECO:0000256" key="12">
    <source>
        <dbReference type="PIRNR" id="PIRNR008835"/>
    </source>
</evidence>
<dbReference type="CDD" id="cd12212">
    <property type="entry name" value="Fis1"/>
    <property type="match status" value="1"/>
</dbReference>
<dbReference type="PIRSF" id="PIRSF008835">
    <property type="entry name" value="TPR_repeat_11_Fis1"/>
    <property type="match status" value="1"/>
</dbReference>
<dbReference type="Gene3D" id="1.25.40.10">
    <property type="entry name" value="Tetratricopeptide repeat domain"/>
    <property type="match status" value="1"/>
</dbReference>
<dbReference type="GO" id="GO:0000266">
    <property type="term" value="P:mitochondrial fission"/>
    <property type="evidence" value="ECO:0007669"/>
    <property type="project" value="UniProtKB-UniRule"/>
</dbReference>
<evidence type="ECO:0000256" key="5">
    <source>
        <dbReference type="ARBA" id="ARBA00022737"/>
    </source>
</evidence>
<dbReference type="InterPro" id="IPR028058">
    <property type="entry name" value="Fis1_TPR_N"/>
</dbReference>
<accession>A0A8H3VRU4</accession>
<keyword evidence="6 12" id="KW-1000">Mitochondrion outer membrane</keyword>
<dbReference type="Pfam" id="PF14853">
    <property type="entry name" value="Fis1_TPR_C"/>
    <property type="match status" value="1"/>
</dbReference>
<dbReference type="GO" id="GO:0005741">
    <property type="term" value="C:mitochondrial outer membrane"/>
    <property type="evidence" value="ECO:0007669"/>
    <property type="project" value="UniProtKB-SubCell"/>
</dbReference>
<dbReference type="Proteomes" id="UP000490939">
    <property type="component" value="Unassembled WGS sequence"/>
</dbReference>
<dbReference type="EMBL" id="WNWR01000080">
    <property type="protein sequence ID" value="KAE9991833.1"/>
    <property type="molecule type" value="Genomic_DNA"/>
</dbReference>
<dbReference type="InterPro" id="IPR028061">
    <property type="entry name" value="Fis1_TPR_C"/>
</dbReference>
<dbReference type="GO" id="GO:0000422">
    <property type="term" value="P:autophagy of mitochondrion"/>
    <property type="evidence" value="ECO:0007669"/>
    <property type="project" value="TreeGrafter"/>
</dbReference>
<evidence type="ECO:0000256" key="8">
    <source>
        <dbReference type="ARBA" id="ARBA00022989"/>
    </source>
</evidence>
<evidence type="ECO:0000256" key="4">
    <source>
        <dbReference type="ARBA" id="ARBA00022692"/>
    </source>
</evidence>